<feature type="region of interest" description="Disordered" evidence="1">
    <location>
        <begin position="23"/>
        <end position="70"/>
    </location>
</feature>
<reference evidence="2 3" key="1">
    <citation type="journal article" date="2019" name="Sci. Rep.">
        <title>A high-quality genome of Eragrostis curvula grass provides insights into Poaceae evolution and supports new strategies to enhance forage quality.</title>
        <authorList>
            <person name="Carballo J."/>
            <person name="Santos B.A.C.M."/>
            <person name="Zappacosta D."/>
            <person name="Garbus I."/>
            <person name="Selva J.P."/>
            <person name="Gallo C.A."/>
            <person name="Diaz A."/>
            <person name="Albertini E."/>
            <person name="Caccamo M."/>
            <person name="Echenique V."/>
        </authorList>
    </citation>
    <scope>NUCLEOTIDE SEQUENCE [LARGE SCALE GENOMIC DNA]</scope>
    <source>
        <strain evidence="3">cv. Victoria</strain>
        <tissue evidence="2">Leaf</tissue>
    </source>
</reference>
<dbReference type="Gramene" id="TVU20569">
    <property type="protein sequence ID" value="TVU20569"/>
    <property type="gene ID" value="EJB05_36783"/>
</dbReference>
<evidence type="ECO:0000256" key="1">
    <source>
        <dbReference type="SAM" id="MobiDB-lite"/>
    </source>
</evidence>
<dbReference type="Proteomes" id="UP000324897">
    <property type="component" value="Chromosome 7"/>
</dbReference>
<dbReference type="AlphaFoldDB" id="A0A5J9UA17"/>
<organism evidence="2 3">
    <name type="scientific">Eragrostis curvula</name>
    <name type="common">weeping love grass</name>
    <dbReference type="NCBI Taxonomy" id="38414"/>
    <lineage>
        <taxon>Eukaryota</taxon>
        <taxon>Viridiplantae</taxon>
        <taxon>Streptophyta</taxon>
        <taxon>Embryophyta</taxon>
        <taxon>Tracheophyta</taxon>
        <taxon>Spermatophyta</taxon>
        <taxon>Magnoliopsida</taxon>
        <taxon>Liliopsida</taxon>
        <taxon>Poales</taxon>
        <taxon>Poaceae</taxon>
        <taxon>PACMAD clade</taxon>
        <taxon>Chloridoideae</taxon>
        <taxon>Eragrostideae</taxon>
        <taxon>Eragrostidinae</taxon>
        <taxon>Eragrostis</taxon>
    </lineage>
</organism>
<evidence type="ECO:0000313" key="2">
    <source>
        <dbReference type="EMBL" id="TVU20569.1"/>
    </source>
</evidence>
<feature type="compositionally biased region" description="Gly residues" evidence="1">
    <location>
        <begin position="27"/>
        <end position="50"/>
    </location>
</feature>
<sequence>MFSTASGAWVAERGVWLRRGRGAGAREVGGGEAEGVGGSGGQAGGGGRGGGQEEARGGGGGGSAYGQRERSMVLNSEGLELLSEMQDKLRAARIEIKRDIVEQFEVRKEVVTSARAHPHR</sequence>
<evidence type="ECO:0000313" key="3">
    <source>
        <dbReference type="Proteomes" id="UP000324897"/>
    </source>
</evidence>
<keyword evidence="3" id="KW-1185">Reference proteome</keyword>
<comment type="caution">
    <text evidence="2">The sequence shown here is derived from an EMBL/GenBank/DDBJ whole genome shotgun (WGS) entry which is preliminary data.</text>
</comment>
<name>A0A5J9UA17_9POAL</name>
<accession>A0A5J9UA17</accession>
<protein>
    <submittedName>
        <fullName evidence="2">Uncharacterized protein</fullName>
    </submittedName>
</protein>
<proteinExistence type="predicted"/>
<dbReference type="EMBL" id="RWGY01000029">
    <property type="protein sequence ID" value="TVU20569.1"/>
    <property type="molecule type" value="Genomic_DNA"/>
</dbReference>
<gene>
    <name evidence="2" type="ORF">EJB05_36783</name>
</gene>